<dbReference type="AlphaFoldDB" id="A0AAE0W9J9"/>
<dbReference type="InterPro" id="IPR029020">
    <property type="entry name" value="Ammonium/urea_transptr"/>
</dbReference>
<reference evidence="8" key="2">
    <citation type="journal article" date="2021" name="Genome Biol. Evol.">
        <title>Developing a high-quality reference genome for a parasitic bivalve with doubly uniparental inheritance (Bivalvia: Unionida).</title>
        <authorList>
            <person name="Smith C.H."/>
        </authorList>
    </citation>
    <scope>NUCLEOTIDE SEQUENCE</scope>
    <source>
        <strain evidence="8">CHS0354</strain>
        <tissue evidence="8">Mantle</tissue>
    </source>
</reference>
<dbReference type="InterPro" id="IPR024041">
    <property type="entry name" value="NH4_transpt_AmtB-like_dom"/>
</dbReference>
<keyword evidence="3 6" id="KW-0812">Transmembrane</keyword>
<evidence type="ECO:0000256" key="3">
    <source>
        <dbReference type="ARBA" id="ARBA00022692"/>
    </source>
</evidence>
<evidence type="ECO:0000256" key="6">
    <source>
        <dbReference type="SAM" id="Phobius"/>
    </source>
</evidence>
<comment type="subcellular location">
    <subcellularLocation>
        <location evidence="1">Membrane</location>
        <topology evidence="1">Multi-pass membrane protein</topology>
    </subcellularLocation>
</comment>
<sequence length="479" mass="52018">MSYLTGGKFFVFCMLLEAAFIVIFARLADYGDSARPIQPKVSKVGHVYPSFQDVHVMIFIGFGFLMTFLKRYGYTAVGVNMLIGSFVIQWALIVRGLIRNKVLEGAKFHINVEEMLAADFASGTCLISFGAVLGKTSPLQLLIMALIEVALAQTNKHICEEILHAADAGESMYIHAFGAYFGLAAARVLYRKDAKECEKNGPVYNSDLFSMIGTIFLWMYWPSFNSGSFEGDEQHRAIINTYLSLTACTVVTFAFSGLLHKGKFEMVHVQNATLAGGVAVGTTAHMVLHPWGALLMGLAAGMLSTLGFHFIQPFLLKYLRIHDTCGVNNLHGMPGILAGVAGSIVAALASADVWGNSRFDVFPQMVPPANTTELESLNSNSVTNYTAGLGRSAGEQGAYQIAALGVTLAMAIGSGIFTGLVLKIPIFNEPQEHELFDDHHWWNVPSGIPGDKGETVVDSGEMKIFKKTEESNGMMAVRL</sequence>
<feature type="transmembrane region" description="Helical" evidence="6">
    <location>
        <begin position="271"/>
        <end position="288"/>
    </location>
</feature>
<evidence type="ECO:0000256" key="2">
    <source>
        <dbReference type="ARBA" id="ARBA00011036"/>
    </source>
</evidence>
<evidence type="ECO:0000256" key="4">
    <source>
        <dbReference type="ARBA" id="ARBA00022989"/>
    </source>
</evidence>
<keyword evidence="9" id="KW-1185">Reference proteome</keyword>
<dbReference type="SUPFAM" id="SSF111352">
    <property type="entry name" value="Ammonium transporter"/>
    <property type="match status" value="1"/>
</dbReference>
<feature type="transmembrane region" description="Helical" evidence="6">
    <location>
        <begin position="6"/>
        <end position="27"/>
    </location>
</feature>
<dbReference type="Proteomes" id="UP001195483">
    <property type="component" value="Unassembled WGS sequence"/>
</dbReference>
<evidence type="ECO:0000313" key="8">
    <source>
        <dbReference type="EMBL" id="KAK3605477.1"/>
    </source>
</evidence>
<keyword evidence="4 6" id="KW-1133">Transmembrane helix</keyword>
<dbReference type="Pfam" id="PF00909">
    <property type="entry name" value="Ammonium_transp"/>
    <property type="match status" value="1"/>
</dbReference>
<dbReference type="PANTHER" id="PTHR11730:SF60">
    <property type="entry name" value="RH50, ISOFORM D"/>
    <property type="match status" value="1"/>
</dbReference>
<evidence type="ECO:0000256" key="5">
    <source>
        <dbReference type="ARBA" id="ARBA00023136"/>
    </source>
</evidence>
<comment type="caution">
    <text evidence="8">The sequence shown here is derived from an EMBL/GenBank/DDBJ whole genome shotgun (WGS) entry which is preliminary data.</text>
</comment>
<dbReference type="GO" id="GO:0097272">
    <property type="term" value="P:ammonium homeostasis"/>
    <property type="evidence" value="ECO:0007669"/>
    <property type="project" value="TreeGrafter"/>
</dbReference>
<dbReference type="PRINTS" id="PR00342">
    <property type="entry name" value="RHESUSRHD"/>
</dbReference>
<organism evidence="8 9">
    <name type="scientific">Potamilus streckersoni</name>
    <dbReference type="NCBI Taxonomy" id="2493646"/>
    <lineage>
        <taxon>Eukaryota</taxon>
        <taxon>Metazoa</taxon>
        <taxon>Spiralia</taxon>
        <taxon>Lophotrochozoa</taxon>
        <taxon>Mollusca</taxon>
        <taxon>Bivalvia</taxon>
        <taxon>Autobranchia</taxon>
        <taxon>Heteroconchia</taxon>
        <taxon>Palaeoheterodonta</taxon>
        <taxon>Unionida</taxon>
        <taxon>Unionoidea</taxon>
        <taxon>Unionidae</taxon>
        <taxon>Ambleminae</taxon>
        <taxon>Lampsilini</taxon>
        <taxon>Potamilus</taxon>
    </lineage>
</organism>
<dbReference type="EMBL" id="JAEAOA010000138">
    <property type="protein sequence ID" value="KAK3605477.1"/>
    <property type="molecule type" value="Genomic_DNA"/>
</dbReference>
<dbReference type="GO" id="GO:0005886">
    <property type="term" value="C:plasma membrane"/>
    <property type="evidence" value="ECO:0007669"/>
    <property type="project" value="InterPro"/>
</dbReference>
<dbReference type="GO" id="GO:0008519">
    <property type="term" value="F:ammonium channel activity"/>
    <property type="evidence" value="ECO:0007669"/>
    <property type="project" value="InterPro"/>
</dbReference>
<feature type="domain" description="Ammonium transporter AmtB-like" evidence="7">
    <location>
        <begin position="17"/>
        <end position="433"/>
    </location>
</feature>
<dbReference type="FunFam" id="1.10.3430.10:FF:000012">
    <property type="entry name" value="Rh type C glycoprotein"/>
    <property type="match status" value="1"/>
</dbReference>
<feature type="transmembrane region" description="Helical" evidence="6">
    <location>
        <begin position="398"/>
        <end position="422"/>
    </location>
</feature>
<proteinExistence type="inferred from homology"/>
<feature type="transmembrane region" description="Helical" evidence="6">
    <location>
        <begin position="202"/>
        <end position="221"/>
    </location>
</feature>
<reference evidence="8" key="3">
    <citation type="submission" date="2023-05" db="EMBL/GenBank/DDBJ databases">
        <authorList>
            <person name="Smith C.H."/>
        </authorList>
    </citation>
    <scope>NUCLEOTIDE SEQUENCE</scope>
    <source>
        <strain evidence="8">CHS0354</strain>
        <tissue evidence="8">Mantle</tissue>
    </source>
</reference>
<protein>
    <recommendedName>
        <fullName evidence="7">Ammonium transporter AmtB-like domain-containing protein</fullName>
    </recommendedName>
</protein>
<dbReference type="Gene3D" id="1.10.3430.10">
    <property type="entry name" value="Ammonium transporter AmtB like domains"/>
    <property type="match status" value="1"/>
</dbReference>
<evidence type="ECO:0000313" key="9">
    <source>
        <dbReference type="Proteomes" id="UP001195483"/>
    </source>
</evidence>
<dbReference type="PANTHER" id="PTHR11730">
    <property type="entry name" value="AMMONIUM TRANSPORTER"/>
    <property type="match status" value="1"/>
</dbReference>
<feature type="transmembrane region" description="Helical" evidence="6">
    <location>
        <begin position="47"/>
        <end position="66"/>
    </location>
</feature>
<accession>A0AAE0W9J9</accession>
<feature type="transmembrane region" description="Helical" evidence="6">
    <location>
        <begin position="172"/>
        <end position="190"/>
    </location>
</feature>
<evidence type="ECO:0000259" key="7">
    <source>
        <dbReference type="Pfam" id="PF00909"/>
    </source>
</evidence>
<keyword evidence="5 6" id="KW-0472">Membrane</keyword>
<feature type="transmembrane region" description="Helical" evidence="6">
    <location>
        <begin position="241"/>
        <end position="259"/>
    </location>
</feature>
<comment type="similarity">
    <text evidence="2">Belongs to the ammonium transporter (TC 2.A.49) family. Rh subfamily.</text>
</comment>
<evidence type="ECO:0000256" key="1">
    <source>
        <dbReference type="ARBA" id="ARBA00004141"/>
    </source>
</evidence>
<feature type="transmembrane region" description="Helical" evidence="6">
    <location>
        <begin position="72"/>
        <end position="94"/>
    </location>
</feature>
<feature type="transmembrane region" description="Helical" evidence="6">
    <location>
        <begin position="336"/>
        <end position="355"/>
    </location>
</feature>
<dbReference type="InterPro" id="IPR002229">
    <property type="entry name" value="RhesusRHD"/>
</dbReference>
<feature type="transmembrane region" description="Helical" evidence="6">
    <location>
        <begin position="294"/>
        <end position="316"/>
    </location>
</feature>
<gene>
    <name evidence="8" type="ORF">CHS0354_001463</name>
</gene>
<name>A0AAE0W9J9_9BIVA</name>
<reference evidence="8" key="1">
    <citation type="journal article" date="2021" name="Genome Biol. Evol.">
        <title>A High-Quality Reference Genome for a Parasitic Bivalve with Doubly Uniparental Inheritance (Bivalvia: Unionida).</title>
        <authorList>
            <person name="Smith C.H."/>
        </authorList>
    </citation>
    <scope>NUCLEOTIDE SEQUENCE</scope>
    <source>
        <strain evidence="8">CHS0354</strain>
    </source>
</reference>